<feature type="region of interest" description="Disordered" evidence="6">
    <location>
        <begin position="715"/>
        <end position="849"/>
    </location>
</feature>
<dbReference type="Gene3D" id="2.40.10.10">
    <property type="entry name" value="Trypsin-like serine proteases"/>
    <property type="match status" value="1"/>
</dbReference>
<proteinExistence type="predicted"/>
<dbReference type="FunFam" id="2.40.10.10:FF:000038">
    <property type="entry name" value="Serine protease"/>
    <property type="match status" value="1"/>
</dbReference>
<sequence length="1175" mass="130658">MEGLSVKQGVRNLNNMRWTTITFLLLPIIFAYTNAEWSWGGDAGSKSTEQPEQKAPSLLEGEQLPEAQEKNFESNSTVLDDIVDELVSSKQGRSLGGFDDVYSDPTIKDALDAGDDAEARNLIKGRLCTLGLIQCEDEDAHEKRTYLSPDEVIYAQPVDIKPIGKPIASIQVRGPPRHYGPPQPMPYPPRPGKYPPKRIGYGGNVRPGFSEKYGVAGGNFQFSQSQSSSQFNGHESNFVTRPPVYHQATQGPYAYENTKPSYNKGSSAQSGSKTDSVVQQHIHHHYVHDADNKEPKVIIKPVAIPVGSVGQLNTQSLSGYGSHSQTSDILTAGGGDYSSITSGGFKPMSGAFSLDSNNKPIYESDTVYGSQYGHNSNQVGHSGSILNQGLPNQFANNAFEDQKYGNSLGGYASQNTEFYKKELHVGGSQNNLYNQGPATFGQNNAFSDNYHEAKAQGFECVCVHYDQCPSQEVIGRRDDLYLPIDPRNKGSEIVALTEEQLDSLNKTEAITTAEKSSNTTEEKKLSKRETKEDIPAEVEKEAEPRIRRLPGFSDHGGIDYRHVQPTFGISFSLPPGVPGDPYQTNLHPFNTHITPFSRAITAGGINLGVAVVNPLLSLQISKNEEGEKVYSPLIHFHVTPSQEKLRAVTKLFDDKKALLLHKHHNYHMNYPPIYPFPPRYPVHPLVHPAPVYPPPHSHNPHYGYAPYPPHPIHSHYIPNFEEHPHHPVHHGPPNHPPHYDGPLHNGGPPHHPSHYDDGPPIYSPNYADYEPSHYKEHDNAIPEPSEGFNDYYDENGRSAGDEDYPQAKQRSSDNSDNVSDDTDLVSHTNRTAYSRSYDYPSTTPRANRGYQTIRFPDTRKKREVDVENLSITVLERQGYFGRPQVQQCRPNQVCCRRPLQPQAANKGQCGIRHSQGINGRVKTPSYVDGESEFGEYPWQTAILKKDPKESVYVCGGTLIDGLHIMTAAHCVKSYKGFELRVRLGEWDVNRDVEFYPYIERDIVSVHVHPLYYAGTLDNDLAILKMDHPVEWTKYPHISPACLPDKYSDYAGQRCWTTGWGKDAFGDNGKYQNILKEVDVPILSHGQCQQQLRQTRLGYNYELNPGFVCAGGEEGKDACKGDGGGPLVCERSGTWQIVGVVSWGIGCGQPGVPGVYVKVAQYLDWIAQITGKYSNY</sequence>
<feature type="compositionally biased region" description="Basic and acidic residues" evidence="6">
    <location>
        <begin position="520"/>
        <end position="542"/>
    </location>
</feature>
<dbReference type="CDD" id="cd00190">
    <property type="entry name" value="Tryp_SPc"/>
    <property type="match status" value="1"/>
</dbReference>
<evidence type="ECO:0000256" key="6">
    <source>
        <dbReference type="SAM" id="MobiDB-lite"/>
    </source>
</evidence>
<evidence type="ECO:0000313" key="9">
    <source>
        <dbReference type="Proteomes" id="UP001231518"/>
    </source>
</evidence>
<dbReference type="InterPro" id="IPR043504">
    <property type="entry name" value="Peptidase_S1_PA_chymotrypsin"/>
</dbReference>
<dbReference type="PANTHER" id="PTHR24258">
    <property type="entry name" value="SERINE PROTEASE-RELATED"/>
    <property type="match status" value="1"/>
</dbReference>
<dbReference type="GO" id="GO:0006508">
    <property type="term" value="P:proteolysis"/>
    <property type="evidence" value="ECO:0007669"/>
    <property type="project" value="InterPro"/>
</dbReference>
<evidence type="ECO:0000256" key="1">
    <source>
        <dbReference type="ARBA" id="ARBA00004613"/>
    </source>
</evidence>
<dbReference type="Pfam" id="PF00089">
    <property type="entry name" value="Trypsin"/>
    <property type="match status" value="1"/>
</dbReference>
<keyword evidence="9" id="KW-1185">Reference proteome</keyword>
<feature type="compositionally biased region" description="Basic and acidic residues" evidence="6">
    <location>
        <begin position="770"/>
        <end position="780"/>
    </location>
</feature>
<evidence type="ECO:0000256" key="2">
    <source>
        <dbReference type="ARBA" id="ARBA00022525"/>
    </source>
</evidence>
<dbReference type="SMART" id="SM00020">
    <property type="entry name" value="Tryp_SPc"/>
    <property type="match status" value="1"/>
</dbReference>
<comment type="subcellular location">
    <subcellularLocation>
        <location evidence="1">Secreted</location>
    </subcellularLocation>
</comment>
<evidence type="ECO:0000313" key="8">
    <source>
        <dbReference type="EMBL" id="KAJ8713426.1"/>
    </source>
</evidence>
<dbReference type="PROSITE" id="PS50240">
    <property type="entry name" value="TRYPSIN_DOM"/>
    <property type="match status" value="1"/>
</dbReference>
<dbReference type="InterPro" id="IPR001314">
    <property type="entry name" value="Peptidase_S1A"/>
</dbReference>
<name>A0AAD7YET4_MYTSE</name>
<dbReference type="InterPro" id="IPR001254">
    <property type="entry name" value="Trypsin_dom"/>
</dbReference>
<organism evidence="8 9">
    <name type="scientific">Mythimna separata</name>
    <name type="common">Oriental armyworm</name>
    <name type="synonym">Pseudaletia separata</name>
    <dbReference type="NCBI Taxonomy" id="271217"/>
    <lineage>
        <taxon>Eukaryota</taxon>
        <taxon>Metazoa</taxon>
        <taxon>Ecdysozoa</taxon>
        <taxon>Arthropoda</taxon>
        <taxon>Hexapoda</taxon>
        <taxon>Insecta</taxon>
        <taxon>Pterygota</taxon>
        <taxon>Neoptera</taxon>
        <taxon>Endopterygota</taxon>
        <taxon>Lepidoptera</taxon>
        <taxon>Glossata</taxon>
        <taxon>Ditrysia</taxon>
        <taxon>Noctuoidea</taxon>
        <taxon>Noctuidae</taxon>
        <taxon>Noctuinae</taxon>
        <taxon>Hadenini</taxon>
        <taxon>Mythimna</taxon>
    </lineage>
</organism>
<evidence type="ECO:0000256" key="4">
    <source>
        <dbReference type="ARBA" id="ARBA00068096"/>
    </source>
</evidence>
<evidence type="ECO:0000259" key="7">
    <source>
        <dbReference type="PROSITE" id="PS50240"/>
    </source>
</evidence>
<dbReference type="GO" id="GO:0005576">
    <property type="term" value="C:extracellular region"/>
    <property type="evidence" value="ECO:0007669"/>
    <property type="project" value="UniProtKB-SubCell"/>
</dbReference>
<reference evidence="8" key="1">
    <citation type="submission" date="2023-03" db="EMBL/GenBank/DDBJ databases">
        <title>Chromosome-level genomes of two armyworms, Mythimna separata and Mythimna loreyi, provide insights into the biosynthesis and reception of sex pheromones.</title>
        <authorList>
            <person name="Zhao H."/>
        </authorList>
    </citation>
    <scope>NUCLEOTIDE SEQUENCE</scope>
    <source>
        <strain evidence="8">BeijingLab</strain>
        <tissue evidence="8">Pupa</tissue>
    </source>
</reference>
<feature type="compositionally biased region" description="Polar residues" evidence="6">
    <location>
        <begin position="258"/>
        <end position="274"/>
    </location>
</feature>
<feature type="region of interest" description="Disordered" evidence="6">
    <location>
        <begin position="512"/>
        <end position="542"/>
    </location>
</feature>
<dbReference type="PRINTS" id="PR00722">
    <property type="entry name" value="CHYMOTRYPSIN"/>
</dbReference>
<dbReference type="AlphaFoldDB" id="A0AAD7YET4"/>
<evidence type="ECO:0000256" key="5">
    <source>
        <dbReference type="ARBA" id="ARBA00076468"/>
    </source>
</evidence>
<dbReference type="SUPFAM" id="SSF50494">
    <property type="entry name" value="Trypsin-like serine proteases"/>
    <property type="match status" value="1"/>
</dbReference>
<dbReference type="GO" id="GO:0004252">
    <property type="term" value="F:serine-type endopeptidase activity"/>
    <property type="evidence" value="ECO:0007669"/>
    <property type="project" value="InterPro"/>
</dbReference>
<dbReference type="Proteomes" id="UP001231518">
    <property type="component" value="Chromosome 4"/>
</dbReference>
<feature type="region of interest" description="Disordered" evidence="6">
    <location>
        <begin position="254"/>
        <end position="274"/>
    </location>
</feature>
<protein>
    <recommendedName>
        <fullName evidence="4">Phenoloxidase-activating factor 2</fullName>
    </recommendedName>
    <alternativeName>
        <fullName evidence="5">Prophenoloxidase-activating factor II</fullName>
    </alternativeName>
</protein>
<dbReference type="EMBL" id="JARGEI010000020">
    <property type="protein sequence ID" value="KAJ8713426.1"/>
    <property type="molecule type" value="Genomic_DNA"/>
</dbReference>
<keyword evidence="3" id="KW-1015">Disulfide bond</keyword>
<dbReference type="InterPro" id="IPR009003">
    <property type="entry name" value="Peptidase_S1_PA"/>
</dbReference>
<feature type="domain" description="Peptidase S1" evidence="7">
    <location>
        <begin position="926"/>
        <end position="1170"/>
    </location>
</feature>
<comment type="caution">
    <text evidence="8">The sequence shown here is derived from an EMBL/GenBank/DDBJ whole genome shotgun (WGS) entry which is preliminary data.</text>
</comment>
<feature type="region of interest" description="Disordered" evidence="6">
    <location>
        <begin position="41"/>
        <end position="62"/>
    </location>
</feature>
<dbReference type="PROSITE" id="PS00134">
    <property type="entry name" value="TRYPSIN_HIS"/>
    <property type="match status" value="1"/>
</dbReference>
<gene>
    <name evidence="8" type="ORF">PYW07_013796</name>
</gene>
<evidence type="ECO:0000256" key="3">
    <source>
        <dbReference type="ARBA" id="ARBA00023157"/>
    </source>
</evidence>
<accession>A0AAD7YET4</accession>
<feature type="compositionally biased region" description="Polar residues" evidence="6">
    <location>
        <begin position="827"/>
        <end position="845"/>
    </location>
</feature>
<dbReference type="PANTHER" id="PTHR24258:SF142">
    <property type="entry name" value="PEPTIDASE S1 DOMAIN-CONTAINING PROTEIN"/>
    <property type="match status" value="1"/>
</dbReference>
<dbReference type="InterPro" id="IPR018114">
    <property type="entry name" value="TRYPSIN_HIS"/>
</dbReference>
<keyword evidence="2" id="KW-0964">Secreted</keyword>